<sequence length="533" mass="61536">WDETHFGKMGSWYIKREFFFDVHPPLGKMLIGLFGVMTGYDGQFPFDKPGDEYGDTNYVGMRMTDVIKHFVARAVCLILIPIVVYMIIFAVHFKVLNHSGNGDGFYSSAFQSQLIGNKLYNVSMPENIAFGSIITLKQRRTGGAYLHSHWHLYPEDHPPRQQQITTYAHKDYNNYWKIKMADREAEENETAQLIVSGDLVRLEHVVTRRNLHSHAEQAPLSKKHYQVSGYGTNGTGDANDVWIVEVVGYPLGTPIQTARSKLKFIHYHVRCALYSHDKKLPKWGWEQMEATCNPNLREPKAVWSVEEISDERLPNASFELYSPSFAEKIMESHAVMTQGNSGLKPKEGEITSRPWQWPINFRGQIFSGKDHRIYLLGNPIIFWGCLVAMAIFLLLYLIHSVKVKRKIKENELWRAYKEKVFGACWWLFLGWALHYLPFWPMTRVLYFHHYFPAFLYSAMLTGITIDFSVTAVGRILPESWTMVVFHTIIGSVLGILALSFYLFYPLTYGMSGPMAQQEGSMMYGLKWMDSWDI</sequence>
<name>A0AA89BR46_PINIB</name>
<protein>
    <recommendedName>
        <fullName evidence="12">Protein O-mannosyl-transferase 2</fullName>
        <ecNumber evidence="4">2.4.1.109</ecNumber>
    </recommendedName>
</protein>
<evidence type="ECO:0000256" key="5">
    <source>
        <dbReference type="ARBA" id="ARBA00022676"/>
    </source>
</evidence>
<dbReference type="EMBL" id="VSWD01000009">
    <property type="protein sequence ID" value="KAK3092409.1"/>
    <property type="molecule type" value="Genomic_DNA"/>
</dbReference>
<evidence type="ECO:0000256" key="14">
    <source>
        <dbReference type="ARBA" id="ARBA00045102"/>
    </source>
</evidence>
<evidence type="ECO:0000313" key="18">
    <source>
        <dbReference type="Proteomes" id="UP001186944"/>
    </source>
</evidence>
<dbReference type="Pfam" id="PF02366">
    <property type="entry name" value="PMT"/>
    <property type="match status" value="1"/>
</dbReference>
<comment type="caution">
    <text evidence="17">The sequence shown here is derived from an EMBL/GenBank/DDBJ whole genome shotgun (WGS) entry which is preliminary data.</text>
</comment>
<evidence type="ECO:0000256" key="11">
    <source>
        <dbReference type="ARBA" id="ARBA00023136"/>
    </source>
</evidence>
<dbReference type="SUPFAM" id="SSF82109">
    <property type="entry name" value="MIR domain"/>
    <property type="match status" value="1"/>
</dbReference>
<evidence type="ECO:0000256" key="7">
    <source>
        <dbReference type="ARBA" id="ARBA00022692"/>
    </source>
</evidence>
<dbReference type="PROSITE" id="PS50919">
    <property type="entry name" value="MIR"/>
    <property type="match status" value="3"/>
</dbReference>
<feature type="transmembrane region" description="Helical" evidence="15">
    <location>
        <begin position="420"/>
        <end position="441"/>
    </location>
</feature>
<dbReference type="PANTHER" id="PTHR10050:SF46">
    <property type="entry name" value="PROTEIN O-MANNOSYL-TRANSFERASE 2"/>
    <property type="match status" value="1"/>
</dbReference>
<dbReference type="Proteomes" id="UP001186944">
    <property type="component" value="Unassembled WGS sequence"/>
</dbReference>
<proteinExistence type="inferred from homology"/>
<evidence type="ECO:0000256" key="10">
    <source>
        <dbReference type="ARBA" id="ARBA00022989"/>
    </source>
</evidence>
<dbReference type="GO" id="GO:0005789">
    <property type="term" value="C:endoplasmic reticulum membrane"/>
    <property type="evidence" value="ECO:0007669"/>
    <property type="project" value="UniProtKB-SubCell"/>
</dbReference>
<feature type="transmembrane region" description="Helical" evidence="15">
    <location>
        <begin position="453"/>
        <end position="476"/>
    </location>
</feature>
<accession>A0AA89BR46</accession>
<feature type="non-terminal residue" evidence="17">
    <location>
        <position position="1"/>
    </location>
</feature>
<comment type="catalytic activity">
    <reaction evidence="14">
        <text>a di-trans,poly-cis-dolichyl beta-D-mannosyl phosphate + L-seryl-[protein] = 3-O-(alpha-D-mannosyl)-L-seryl-[protein] + a di-trans,poly-cis-dolichyl phosphate + H(+)</text>
        <dbReference type="Rhea" id="RHEA:17377"/>
        <dbReference type="Rhea" id="RHEA-COMP:9863"/>
        <dbReference type="Rhea" id="RHEA-COMP:13546"/>
        <dbReference type="Rhea" id="RHEA-COMP:19498"/>
        <dbReference type="Rhea" id="RHEA-COMP:19501"/>
        <dbReference type="ChEBI" id="CHEBI:15378"/>
        <dbReference type="ChEBI" id="CHEBI:29999"/>
        <dbReference type="ChEBI" id="CHEBI:57683"/>
        <dbReference type="ChEBI" id="CHEBI:58211"/>
        <dbReference type="ChEBI" id="CHEBI:137321"/>
        <dbReference type="EC" id="2.4.1.109"/>
    </reaction>
</comment>
<dbReference type="GO" id="GO:0004169">
    <property type="term" value="F:dolichyl-phosphate-mannose-protein mannosyltransferase activity"/>
    <property type="evidence" value="ECO:0007669"/>
    <property type="project" value="UniProtKB-EC"/>
</dbReference>
<dbReference type="InterPro" id="IPR027005">
    <property type="entry name" value="PMT-like"/>
</dbReference>
<keyword evidence="7 15" id="KW-0812">Transmembrane</keyword>
<organism evidence="17 18">
    <name type="scientific">Pinctada imbricata</name>
    <name type="common">Atlantic pearl-oyster</name>
    <name type="synonym">Pinctada martensii</name>
    <dbReference type="NCBI Taxonomy" id="66713"/>
    <lineage>
        <taxon>Eukaryota</taxon>
        <taxon>Metazoa</taxon>
        <taxon>Spiralia</taxon>
        <taxon>Lophotrochozoa</taxon>
        <taxon>Mollusca</taxon>
        <taxon>Bivalvia</taxon>
        <taxon>Autobranchia</taxon>
        <taxon>Pteriomorphia</taxon>
        <taxon>Pterioida</taxon>
        <taxon>Pterioidea</taxon>
        <taxon>Pteriidae</taxon>
        <taxon>Pinctada</taxon>
    </lineage>
</organism>
<dbReference type="InterPro" id="IPR036300">
    <property type="entry name" value="MIR_dom_sf"/>
</dbReference>
<dbReference type="PANTHER" id="PTHR10050">
    <property type="entry name" value="DOLICHYL-PHOSPHATE-MANNOSE--PROTEIN MANNOSYLTRANSFERASE"/>
    <property type="match status" value="1"/>
</dbReference>
<evidence type="ECO:0000256" key="12">
    <source>
        <dbReference type="ARBA" id="ARBA00039583"/>
    </source>
</evidence>
<comment type="catalytic activity">
    <reaction evidence="13">
        <text>a di-trans,poly-cis-dolichyl beta-D-mannosyl phosphate + L-threonyl-[protein] = 3-O-(alpha-D-mannosyl)-L-threonyl-[protein] + a di-trans,poly-cis-dolichyl phosphate + H(+)</text>
        <dbReference type="Rhea" id="RHEA:53396"/>
        <dbReference type="Rhea" id="RHEA-COMP:11060"/>
        <dbReference type="Rhea" id="RHEA-COMP:13547"/>
        <dbReference type="Rhea" id="RHEA-COMP:19498"/>
        <dbReference type="Rhea" id="RHEA-COMP:19501"/>
        <dbReference type="ChEBI" id="CHEBI:15378"/>
        <dbReference type="ChEBI" id="CHEBI:30013"/>
        <dbReference type="ChEBI" id="CHEBI:57683"/>
        <dbReference type="ChEBI" id="CHEBI:58211"/>
        <dbReference type="ChEBI" id="CHEBI:137323"/>
        <dbReference type="EC" id="2.4.1.109"/>
    </reaction>
</comment>
<keyword evidence="5" id="KW-0328">Glycosyltransferase</keyword>
<dbReference type="SMART" id="SM00472">
    <property type="entry name" value="MIR"/>
    <property type="match status" value="3"/>
</dbReference>
<dbReference type="AlphaFoldDB" id="A0AA89BR46"/>
<dbReference type="Gene3D" id="2.80.10.50">
    <property type="match status" value="1"/>
</dbReference>
<evidence type="ECO:0000259" key="16">
    <source>
        <dbReference type="PROSITE" id="PS50919"/>
    </source>
</evidence>
<keyword evidence="6" id="KW-0808">Transferase</keyword>
<comment type="subcellular location">
    <subcellularLocation>
        <location evidence="1">Endoplasmic reticulum membrane</location>
        <topology evidence="1">Multi-pass membrane protein</topology>
    </subcellularLocation>
</comment>
<gene>
    <name evidence="17" type="ORF">FSP39_002461</name>
</gene>
<comment type="pathway">
    <text evidence="2">Protein modification; protein glycosylation.</text>
</comment>
<evidence type="ECO:0000256" key="1">
    <source>
        <dbReference type="ARBA" id="ARBA00004477"/>
    </source>
</evidence>
<keyword evidence="8" id="KW-0677">Repeat</keyword>
<evidence type="ECO:0000256" key="9">
    <source>
        <dbReference type="ARBA" id="ARBA00022824"/>
    </source>
</evidence>
<feature type="domain" description="MIR" evidence="16">
    <location>
        <begin position="252"/>
        <end position="308"/>
    </location>
</feature>
<feature type="domain" description="MIR" evidence="16">
    <location>
        <begin position="191"/>
        <end position="247"/>
    </location>
</feature>
<evidence type="ECO:0000313" key="17">
    <source>
        <dbReference type="EMBL" id="KAK3092409.1"/>
    </source>
</evidence>
<dbReference type="InterPro" id="IPR003342">
    <property type="entry name" value="ArnT-like_N"/>
</dbReference>
<keyword evidence="10 15" id="KW-1133">Transmembrane helix</keyword>
<evidence type="ECO:0000256" key="2">
    <source>
        <dbReference type="ARBA" id="ARBA00004922"/>
    </source>
</evidence>
<evidence type="ECO:0000256" key="13">
    <source>
        <dbReference type="ARBA" id="ARBA00045085"/>
    </source>
</evidence>
<comment type="similarity">
    <text evidence="3">Belongs to the glycosyltransferase 39 family.</text>
</comment>
<dbReference type="EC" id="2.4.1.109" evidence="4"/>
<evidence type="ECO:0000256" key="15">
    <source>
        <dbReference type="SAM" id="Phobius"/>
    </source>
</evidence>
<feature type="transmembrane region" description="Helical" evidence="15">
    <location>
        <begin position="70"/>
        <end position="93"/>
    </location>
</feature>
<keyword evidence="11 15" id="KW-0472">Membrane</keyword>
<dbReference type="Pfam" id="PF02815">
    <property type="entry name" value="MIR"/>
    <property type="match status" value="1"/>
</dbReference>
<evidence type="ECO:0000256" key="6">
    <source>
        <dbReference type="ARBA" id="ARBA00022679"/>
    </source>
</evidence>
<evidence type="ECO:0000256" key="4">
    <source>
        <dbReference type="ARBA" id="ARBA00012839"/>
    </source>
</evidence>
<evidence type="ECO:0000256" key="3">
    <source>
        <dbReference type="ARBA" id="ARBA00007222"/>
    </source>
</evidence>
<dbReference type="CDD" id="cd23282">
    <property type="entry name" value="beta-trefoil_MIR_POMT2"/>
    <property type="match status" value="1"/>
</dbReference>
<keyword evidence="9" id="KW-0256">Endoplasmic reticulum</keyword>
<reference evidence="17" key="1">
    <citation type="submission" date="2019-08" db="EMBL/GenBank/DDBJ databases">
        <title>The improved chromosome-level genome for the pearl oyster Pinctada fucata martensii using PacBio sequencing and Hi-C.</title>
        <authorList>
            <person name="Zheng Z."/>
        </authorList>
    </citation>
    <scope>NUCLEOTIDE SEQUENCE</scope>
    <source>
        <strain evidence="17">ZZ-2019</strain>
        <tissue evidence="17">Adductor muscle</tissue>
    </source>
</reference>
<dbReference type="Pfam" id="PF16192">
    <property type="entry name" value="PMT_4TMC"/>
    <property type="match status" value="1"/>
</dbReference>
<keyword evidence="18" id="KW-1185">Reference proteome</keyword>
<feature type="domain" description="MIR" evidence="16">
    <location>
        <begin position="125"/>
        <end position="181"/>
    </location>
</feature>
<feature type="transmembrane region" description="Helical" evidence="15">
    <location>
        <begin position="483"/>
        <end position="504"/>
    </location>
</feature>
<feature type="transmembrane region" description="Helical" evidence="15">
    <location>
        <begin position="380"/>
        <end position="399"/>
    </location>
</feature>
<evidence type="ECO:0000256" key="8">
    <source>
        <dbReference type="ARBA" id="ARBA00022737"/>
    </source>
</evidence>
<dbReference type="InterPro" id="IPR016093">
    <property type="entry name" value="MIR_motif"/>
</dbReference>
<dbReference type="InterPro" id="IPR032421">
    <property type="entry name" value="PMT_4TMC"/>
</dbReference>